<dbReference type="KEGG" id="nah:F5544_17430"/>
<dbReference type="GO" id="GO:0032259">
    <property type="term" value="P:methylation"/>
    <property type="evidence" value="ECO:0007669"/>
    <property type="project" value="UniProtKB-KW"/>
</dbReference>
<reference evidence="2 3" key="1">
    <citation type="journal article" date="2019" name="ACS Chem. Biol.">
        <title>Identification and Mobilization of a Cryptic Antibiotic Biosynthesis Gene Locus from a Human-Pathogenic Nocardia Isolate.</title>
        <authorList>
            <person name="Herisse M."/>
            <person name="Ishida K."/>
            <person name="Porter J.L."/>
            <person name="Howden B."/>
            <person name="Hertweck C."/>
            <person name="Stinear T.P."/>
            <person name="Pidot S.J."/>
        </authorList>
    </citation>
    <scope>NUCLEOTIDE SEQUENCE [LARGE SCALE GENOMIC DNA]</scope>
    <source>
        <strain evidence="2 3">AUSMDU00012717</strain>
    </source>
</reference>
<dbReference type="EMBL" id="CP046172">
    <property type="protein sequence ID" value="QIS11362.1"/>
    <property type="molecule type" value="Genomic_DNA"/>
</dbReference>
<dbReference type="PANTHER" id="PTHR45036">
    <property type="entry name" value="METHYLTRANSFERASE LIKE 7B"/>
    <property type="match status" value="1"/>
</dbReference>
<dbReference type="Gene3D" id="3.40.50.150">
    <property type="entry name" value="Vaccinia Virus protein VP39"/>
    <property type="match status" value="1"/>
</dbReference>
<accession>A0A6G9YDT8</accession>
<keyword evidence="2" id="KW-0489">Methyltransferase</keyword>
<sequence>MISRFRENPNHSPSLSPAATPFQLSLGEWPRTARPAPIPNCARQLCATVSVMCSPFFGTWYSAGMSVAEPIFLRPVRRKLLADARGRVLFIGLGPGHDIGYLPVEVTSIAAVEPNPIMRSTALARARRHGIALEIHDAYAENLPFPDAEFDTVVLPMVLCSVRDMAAALAEVRRVLRPGGQVLVLEHVHAGDDGLLNRAIGFTQDAMERPWMALADGCHPNRRTREALRDAAFDTSGLHRVIPRLLPPTPMTILLVGRALPMAA</sequence>
<keyword evidence="2" id="KW-0808">Transferase</keyword>
<dbReference type="CDD" id="cd02440">
    <property type="entry name" value="AdoMet_MTases"/>
    <property type="match status" value="1"/>
</dbReference>
<dbReference type="PANTHER" id="PTHR45036:SF1">
    <property type="entry name" value="METHYLTRANSFERASE LIKE 7A"/>
    <property type="match status" value="1"/>
</dbReference>
<dbReference type="InterPro" id="IPR052356">
    <property type="entry name" value="Thiol_S-MT"/>
</dbReference>
<name>A0A6G9YDT8_9NOCA</name>
<dbReference type="Pfam" id="PF08241">
    <property type="entry name" value="Methyltransf_11"/>
    <property type="match status" value="1"/>
</dbReference>
<protein>
    <submittedName>
        <fullName evidence="2">Methyltransferase domain-containing protein</fullName>
    </submittedName>
</protein>
<evidence type="ECO:0000313" key="3">
    <source>
        <dbReference type="Proteomes" id="UP000503540"/>
    </source>
</evidence>
<evidence type="ECO:0000313" key="2">
    <source>
        <dbReference type="EMBL" id="QIS11362.1"/>
    </source>
</evidence>
<gene>
    <name evidence="2" type="ORF">F5544_17430</name>
</gene>
<keyword evidence="3" id="KW-1185">Reference proteome</keyword>
<feature type="domain" description="Methyltransferase type 11" evidence="1">
    <location>
        <begin position="91"/>
        <end position="183"/>
    </location>
</feature>
<dbReference type="Proteomes" id="UP000503540">
    <property type="component" value="Chromosome"/>
</dbReference>
<evidence type="ECO:0000259" key="1">
    <source>
        <dbReference type="Pfam" id="PF08241"/>
    </source>
</evidence>
<dbReference type="SUPFAM" id="SSF53335">
    <property type="entry name" value="S-adenosyl-L-methionine-dependent methyltransferases"/>
    <property type="match status" value="1"/>
</dbReference>
<proteinExistence type="predicted"/>
<organism evidence="2 3">
    <name type="scientific">Nocardia arthritidis</name>
    <dbReference type="NCBI Taxonomy" id="228602"/>
    <lineage>
        <taxon>Bacteria</taxon>
        <taxon>Bacillati</taxon>
        <taxon>Actinomycetota</taxon>
        <taxon>Actinomycetes</taxon>
        <taxon>Mycobacteriales</taxon>
        <taxon>Nocardiaceae</taxon>
        <taxon>Nocardia</taxon>
    </lineage>
</organism>
<dbReference type="InterPro" id="IPR013216">
    <property type="entry name" value="Methyltransf_11"/>
</dbReference>
<dbReference type="InterPro" id="IPR029063">
    <property type="entry name" value="SAM-dependent_MTases_sf"/>
</dbReference>
<dbReference type="AlphaFoldDB" id="A0A6G9YDT8"/>
<dbReference type="GO" id="GO:0008757">
    <property type="term" value="F:S-adenosylmethionine-dependent methyltransferase activity"/>
    <property type="evidence" value="ECO:0007669"/>
    <property type="project" value="InterPro"/>
</dbReference>